<organism evidence="4 5">
    <name type="scientific">Planoprotostelium fungivorum</name>
    <dbReference type="NCBI Taxonomy" id="1890364"/>
    <lineage>
        <taxon>Eukaryota</taxon>
        <taxon>Amoebozoa</taxon>
        <taxon>Evosea</taxon>
        <taxon>Variosea</taxon>
        <taxon>Cavosteliida</taxon>
        <taxon>Cavosteliaceae</taxon>
        <taxon>Planoprotostelium</taxon>
    </lineage>
</organism>
<dbReference type="InterPro" id="IPR001810">
    <property type="entry name" value="F-box_dom"/>
</dbReference>
<dbReference type="Gene3D" id="1.20.1280.50">
    <property type="match status" value="1"/>
</dbReference>
<dbReference type="Pfam" id="PF12937">
    <property type="entry name" value="F-box-like"/>
    <property type="match status" value="1"/>
</dbReference>
<keyword evidence="1" id="KW-0880">Kelch repeat</keyword>
<gene>
    <name evidence="4" type="ORF">PROFUN_00802</name>
</gene>
<evidence type="ECO:0000313" key="4">
    <source>
        <dbReference type="EMBL" id="PRP89538.1"/>
    </source>
</evidence>
<dbReference type="Pfam" id="PF07646">
    <property type="entry name" value="Kelch_2"/>
    <property type="match status" value="1"/>
</dbReference>
<dbReference type="InterPro" id="IPR011498">
    <property type="entry name" value="Kelch_2"/>
</dbReference>
<name>A0A2P6P036_9EUKA</name>
<comment type="caution">
    <text evidence="4">The sequence shown here is derived from an EMBL/GenBank/DDBJ whole genome shotgun (WGS) entry which is preliminary data.</text>
</comment>
<dbReference type="STRING" id="1890364.A0A2P6P036"/>
<evidence type="ECO:0000259" key="3">
    <source>
        <dbReference type="PROSITE" id="PS50181"/>
    </source>
</evidence>
<dbReference type="InterPro" id="IPR015915">
    <property type="entry name" value="Kelch-typ_b-propeller"/>
</dbReference>
<proteinExistence type="predicted"/>
<dbReference type="SUPFAM" id="SSF117281">
    <property type="entry name" value="Kelch motif"/>
    <property type="match status" value="2"/>
</dbReference>
<dbReference type="SMART" id="SM00256">
    <property type="entry name" value="FBOX"/>
    <property type="match status" value="1"/>
</dbReference>
<dbReference type="Proteomes" id="UP000241769">
    <property type="component" value="Unassembled WGS sequence"/>
</dbReference>
<sequence length="400" mass="45751">MKSNRSTNAALTLTTLPEELIMEILTKLALPELRQMTLVSRLFGRLARDTHLWKGLFFTVPPSTGVPNSRLWCTTVVVNSKMYLFGGHTTQESTNLISDVKSDLYEYDFETRVWTPLDHEMGGKTEHKCVPYNNCLWFTGGYNGHDYTNDTYTFDPITRTSAIVQTTGERFSPRSALTVGIWVGKMYTFGGWNGFTRKWFNDVHELDLETKTWRHINPRGVPPVQRTSHASVIRDGKMYIFGGFSGENYLNDLWELDIATETWTDISEDSYGQRPAPRSRFCAAVYGDCMYILGGWNKVGYFEDLHSFNFVTKMWTKIDNLLGGPPSISQYSFSIHKNLLYVFGGYCSKRKECVNDLLVYRFPEDEGRGEAAAEEPPKKRSREASISMPRKMFEEVVSSC</sequence>
<keyword evidence="2" id="KW-0677">Repeat</keyword>
<dbReference type="SUPFAM" id="SSF81383">
    <property type="entry name" value="F-box domain"/>
    <property type="match status" value="1"/>
</dbReference>
<dbReference type="Gene3D" id="2.120.10.80">
    <property type="entry name" value="Kelch-type beta propeller"/>
    <property type="match status" value="2"/>
</dbReference>
<protein>
    <recommendedName>
        <fullName evidence="3">F-box domain-containing protein</fullName>
    </recommendedName>
</protein>
<dbReference type="Pfam" id="PF24681">
    <property type="entry name" value="Kelch_KLHDC2_KLHL20_DRC7"/>
    <property type="match status" value="1"/>
</dbReference>
<keyword evidence="5" id="KW-1185">Reference proteome</keyword>
<dbReference type="PANTHER" id="PTHR46093:SF18">
    <property type="entry name" value="FIBRONECTIN TYPE-III DOMAIN-CONTAINING PROTEIN"/>
    <property type="match status" value="1"/>
</dbReference>
<dbReference type="OrthoDB" id="14731at2759"/>
<dbReference type="SMART" id="SM00612">
    <property type="entry name" value="Kelch"/>
    <property type="match status" value="3"/>
</dbReference>
<dbReference type="InterPro" id="IPR006652">
    <property type="entry name" value="Kelch_1"/>
</dbReference>
<evidence type="ECO:0000256" key="1">
    <source>
        <dbReference type="ARBA" id="ARBA00022441"/>
    </source>
</evidence>
<reference evidence="4 5" key="1">
    <citation type="journal article" date="2018" name="Genome Biol. Evol.">
        <title>Multiple Roots of Fruiting Body Formation in Amoebozoa.</title>
        <authorList>
            <person name="Hillmann F."/>
            <person name="Forbes G."/>
            <person name="Novohradska S."/>
            <person name="Ferling I."/>
            <person name="Riege K."/>
            <person name="Groth M."/>
            <person name="Westermann M."/>
            <person name="Marz M."/>
            <person name="Spaller T."/>
            <person name="Winckler T."/>
            <person name="Schaap P."/>
            <person name="Glockner G."/>
        </authorList>
    </citation>
    <scope>NUCLEOTIDE SEQUENCE [LARGE SCALE GENOMIC DNA]</scope>
    <source>
        <strain evidence="4 5">Jena</strain>
    </source>
</reference>
<dbReference type="PANTHER" id="PTHR46093">
    <property type="entry name" value="ACYL-COA-BINDING DOMAIN-CONTAINING PROTEIN 5"/>
    <property type="match status" value="1"/>
</dbReference>
<dbReference type="EMBL" id="MDYQ01000002">
    <property type="protein sequence ID" value="PRP89538.1"/>
    <property type="molecule type" value="Genomic_DNA"/>
</dbReference>
<accession>A0A2P6P036</accession>
<evidence type="ECO:0000256" key="2">
    <source>
        <dbReference type="ARBA" id="ARBA00022737"/>
    </source>
</evidence>
<dbReference type="AlphaFoldDB" id="A0A2P6P036"/>
<dbReference type="PROSITE" id="PS50181">
    <property type="entry name" value="FBOX"/>
    <property type="match status" value="1"/>
</dbReference>
<feature type="domain" description="F-box" evidence="3">
    <location>
        <begin position="10"/>
        <end position="56"/>
    </location>
</feature>
<dbReference type="InterPro" id="IPR036047">
    <property type="entry name" value="F-box-like_dom_sf"/>
</dbReference>
<dbReference type="FunCoup" id="A0A2P6P036">
    <property type="interactions" value="8"/>
</dbReference>
<evidence type="ECO:0000313" key="5">
    <source>
        <dbReference type="Proteomes" id="UP000241769"/>
    </source>
</evidence>
<dbReference type="InParanoid" id="A0A2P6P036"/>